<keyword evidence="2" id="KW-1185">Reference proteome</keyword>
<dbReference type="AlphaFoldDB" id="A0A511ML98"/>
<organism evidence="1 2">
    <name type="scientific">Nocardia ninae NBRC 108245</name>
    <dbReference type="NCBI Taxonomy" id="1210091"/>
    <lineage>
        <taxon>Bacteria</taxon>
        <taxon>Bacillati</taxon>
        <taxon>Actinomycetota</taxon>
        <taxon>Actinomycetes</taxon>
        <taxon>Mycobacteriales</taxon>
        <taxon>Nocardiaceae</taxon>
        <taxon>Nocardia</taxon>
    </lineage>
</organism>
<reference evidence="1 2" key="1">
    <citation type="submission" date="2019-07" db="EMBL/GenBank/DDBJ databases">
        <title>Whole genome shotgun sequence of Nocardia ninae NBRC 108245.</title>
        <authorList>
            <person name="Hosoyama A."/>
            <person name="Uohara A."/>
            <person name="Ohji S."/>
            <person name="Ichikawa N."/>
        </authorList>
    </citation>
    <scope>NUCLEOTIDE SEQUENCE [LARGE SCALE GENOMIC DNA]</scope>
    <source>
        <strain evidence="1 2">NBRC 108245</strain>
    </source>
</reference>
<dbReference type="Proteomes" id="UP000321424">
    <property type="component" value="Unassembled WGS sequence"/>
</dbReference>
<dbReference type="EMBL" id="BJXA01000050">
    <property type="protein sequence ID" value="GEM41400.1"/>
    <property type="molecule type" value="Genomic_DNA"/>
</dbReference>
<accession>A0A511ML98</accession>
<evidence type="ECO:0000313" key="1">
    <source>
        <dbReference type="EMBL" id="GEM41400.1"/>
    </source>
</evidence>
<protein>
    <submittedName>
        <fullName evidence="1">Uncharacterized protein</fullName>
    </submittedName>
</protein>
<comment type="caution">
    <text evidence="1">The sequence shown here is derived from an EMBL/GenBank/DDBJ whole genome shotgun (WGS) entry which is preliminary data.</text>
</comment>
<proteinExistence type="predicted"/>
<gene>
    <name evidence="1" type="ORF">NN4_59190</name>
</gene>
<name>A0A511ML98_9NOCA</name>
<sequence>MLLLSTRTGTDLAAAPVGVVGAGVVVGGAVVDDGGTVLAEVGASAEVGAAVVGLTAAVGAGACGTVVADADWSDPALSASDLDSDIAPSPPNTMASAINTIANARNGGPPEVGFG</sequence>
<evidence type="ECO:0000313" key="2">
    <source>
        <dbReference type="Proteomes" id="UP000321424"/>
    </source>
</evidence>